<dbReference type="Pfam" id="PF12796">
    <property type="entry name" value="Ank_2"/>
    <property type="match status" value="3"/>
</dbReference>
<organism evidence="5 6">
    <name type="scientific">Branchiostoma lanceolatum</name>
    <name type="common">Common lancelet</name>
    <name type="synonym">Amphioxus lanceolatum</name>
    <dbReference type="NCBI Taxonomy" id="7740"/>
    <lineage>
        <taxon>Eukaryota</taxon>
        <taxon>Metazoa</taxon>
        <taxon>Chordata</taxon>
        <taxon>Cephalochordata</taxon>
        <taxon>Leptocardii</taxon>
        <taxon>Amphioxiformes</taxon>
        <taxon>Branchiostomatidae</taxon>
        <taxon>Branchiostoma</taxon>
    </lineage>
</organism>
<gene>
    <name evidence="5" type="primary">ANKRD55</name>
    <name evidence="5" type="ORF">BLAG_LOCUS15868</name>
</gene>
<evidence type="ECO:0000256" key="4">
    <source>
        <dbReference type="SAM" id="MobiDB-lite"/>
    </source>
</evidence>
<feature type="compositionally biased region" description="Polar residues" evidence="4">
    <location>
        <begin position="1016"/>
        <end position="1030"/>
    </location>
</feature>
<dbReference type="Proteomes" id="UP000838412">
    <property type="component" value="Chromosome 3"/>
</dbReference>
<feature type="compositionally biased region" description="Basic and acidic residues" evidence="4">
    <location>
        <begin position="498"/>
        <end position="513"/>
    </location>
</feature>
<reference evidence="5" key="1">
    <citation type="submission" date="2022-01" db="EMBL/GenBank/DDBJ databases">
        <authorList>
            <person name="Braso-Vives M."/>
        </authorList>
    </citation>
    <scope>NUCLEOTIDE SEQUENCE</scope>
</reference>
<feature type="region of interest" description="Disordered" evidence="4">
    <location>
        <begin position="1063"/>
        <end position="1087"/>
    </location>
</feature>
<evidence type="ECO:0000256" key="2">
    <source>
        <dbReference type="ARBA" id="ARBA00023043"/>
    </source>
</evidence>
<evidence type="ECO:0000313" key="6">
    <source>
        <dbReference type="Proteomes" id="UP000838412"/>
    </source>
</evidence>
<dbReference type="SUPFAM" id="SSF48403">
    <property type="entry name" value="Ankyrin repeat"/>
    <property type="match status" value="1"/>
</dbReference>
<feature type="region of interest" description="Disordered" evidence="4">
    <location>
        <begin position="490"/>
        <end position="525"/>
    </location>
</feature>
<dbReference type="InterPro" id="IPR002110">
    <property type="entry name" value="Ankyrin_rpt"/>
</dbReference>
<feature type="region of interest" description="Disordered" evidence="4">
    <location>
        <begin position="646"/>
        <end position="676"/>
    </location>
</feature>
<feature type="repeat" description="ANK" evidence="3">
    <location>
        <begin position="151"/>
        <end position="183"/>
    </location>
</feature>
<feature type="region of interest" description="Disordered" evidence="4">
    <location>
        <begin position="942"/>
        <end position="1047"/>
    </location>
</feature>
<keyword evidence="2 3" id="KW-0040">ANK repeat</keyword>
<feature type="region of interest" description="Disordered" evidence="4">
    <location>
        <begin position="764"/>
        <end position="812"/>
    </location>
</feature>
<keyword evidence="1" id="KW-0677">Repeat</keyword>
<feature type="repeat" description="ANK" evidence="3">
    <location>
        <begin position="252"/>
        <end position="284"/>
    </location>
</feature>
<dbReference type="OrthoDB" id="539213at2759"/>
<dbReference type="Pfam" id="PF00023">
    <property type="entry name" value="Ank"/>
    <property type="match status" value="1"/>
</dbReference>
<feature type="repeat" description="ANK" evidence="3">
    <location>
        <begin position="355"/>
        <end position="387"/>
    </location>
</feature>
<evidence type="ECO:0000313" key="5">
    <source>
        <dbReference type="EMBL" id="CAH1258226.1"/>
    </source>
</evidence>
<dbReference type="InterPro" id="IPR036770">
    <property type="entry name" value="Ankyrin_rpt-contain_sf"/>
</dbReference>
<dbReference type="PROSITE" id="PS50088">
    <property type="entry name" value="ANK_REPEAT"/>
    <property type="match status" value="4"/>
</dbReference>
<dbReference type="PANTHER" id="PTHR24198">
    <property type="entry name" value="ANKYRIN REPEAT AND PROTEIN KINASE DOMAIN-CONTAINING PROTEIN"/>
    <property type="match status" value="1"/>
</dbReference>
<feature type="repeat" description="ANK" evidence="3">
    <location>
        <begin position="184"/>
        <end position="216"/>
    </location>
</feature>
<proteinExistence type="predicted"/>
<protein>
    <submittedName>
        <fullName evidence="5">ANKRD55 protein</fullName>
    </submittedName>
</protein>
<dbReference type="Gene3D" id="1.25.40.20">
    <property type="entry name" value="Ankyrin repeat-containing domain"/>
    <property type="match status" value="3"/>
</dbReference>
<dbReference type="PANTHER" id="PTHR24198:SF188">
    <property type="entry name" value="ANKYRIN REPEAT DOMAIN 55"/>
    <property type="match status" value="1"/>
</dbReference>
<feature type="compositionally biased region" description="Basic and acidic residues" evidence="4">
    <location>
        <begin position="883"/>
        <end position="899"/>
    </location>
</feature>
<accession>A0A8J9ZPW1</accession>
<evidence type="ECO:0000256" key="3">
    <source>
        <dbReference type="PROSITE-ProRule" id="PRU00023"/>
    </source>
</evidence>
<evidence type="ECO:0000256" key="1">
    <source>
        <dbReference type="ARBA" id="ARBA00022737"/>
    </source>
</evidence>
<name>A0A8J9ZPW1_BRALA</name>
<dbReference type="AlphaFoldDB" id="A0A8J9ZPW1"/>
<dbReference type="SMART" id="SM00248">
    <property type="entry name" value="ANK"/>
    <property type="match status" value="8"/>
</dbReference>
<feature type="compositionally biased region" description="Basic residues" evidence="4">
    <location>
        <begin position="869"/>
        <end position="882"/>
    </location>
</feature>
<dbReference type="EMBL" id="OV696688">
    <property type="protein sequence ID" value="CAH1258226.1"/>
    <property type="molecule type" value="Genomic_DNA"/>
</dbReference>
<dbReference type="GO" id="GO:0005737">
    <property type="term" value="C:cytoplasm"/>
    <property type="evidence" value="ECO:0007669"/>
    <property type="project" value="TreeGrafter"/>
</dbReference>
<keyword evidence="6" id="KW-1185">Reference proteome</keyword>
<feature type="region of interest" description="Disordered" evidence="4">
    <location>
        <begin position="825"/>
        <end position="912"/>
    </location>
</feature>
<feature type="compositionally biased region" description="Basic and acidic residues" evidence="4">
    <location>
        <begin position="840"/>
        <end position="857"/>
    </location>
</feature>
<dbReference type="PROSITE" id="PS50297">
    <property type="entry name" value="ANK_REP_REGION"/>
    <property type="match status" value="4"/>
</dbReference>
<sequence length="1087" mass="117390">MAKHRGGYRTEKESRHYCYPLMISPVGTVHFSGCYPRSGTDATPSSCHRGGVSLDHVPTPARLAPMLNTCGLSSEHRPSAHQNSPGHGAAMTFRKIRSTIRRLGKRQDSFDDICSDVKVPIAHQAAAAGDIVTVTNVIKEDPTVLEQPDADGMTLLCHAVAGGQLDTVKLLQKMGGNVNVQDAAGRTPLAIAAYMGWYEGIVLLLRKGAKQDICDKSGRLPLHAATYQSETRSMAILMQNLSEEDVNSPDNEGMTTLHWAAFHNRPDVVQLLLMRGADITSIDMDGKTALHWAAQNGSTACCNVILGASGGAHLVNTIDNTGKTCVHLAAAAGHCSTLRELATLKYTNLEALDPDDRTPLHWAAASGQAKCVALLLKLNVCPSSIDADGGTPLDYAIQGCHQECLDLLEAADRVSEVEVDVESAAKTIEMQHTISPVRKKRFGFLTNFFSRRSPKCKRGPGAAEDETSCENLTAGSDTFYRLQFAPEMSSGGDSVLSEEARSDATVDKDDLSRGELNSGTSQAAAMEKTADRQGLEMEELAAQIRSDLVISDARKTNAKRNSLNRRSIDAACVPLMRTDVDSNIPFSLPQEEDSRDLKIAGDFMGVPPGIAVGDCSSRLAKLSTKLAPIQTNSFLTTVEDNSPAEDVEIPLQKYSRLPSPPAMKREDDNQSSLSAGSVDALDSATFPVLPLRNAPSPYGRLDPIPAHRVESFTSSRMDRPKHEILTRKRSRSHSNVLEQRGAYSSAAEYDPLLASIGRASRVSAVSGPPSPVNTAPAPLAPLKGHRPKRSGVGTALPPPAKSQQTVPRSEMRKLTQSWEHLLNPVQVVNKPRSQSLKTQGEFERHAGLPRSISHEPGIDWVDTTMSTGRAKKGRKKSKKAQKRPGDSRKIQEHGEESSARGHSIFPPILPGPPVLFTVQNRVSPRRSRAPCTGDVEEVPNQQACTIDSEGRDKKKKKKKKDASEVYVEVCSHKGHWNDDDEDDAGASGSSGGSGRAERRVQAQAVGTVCERGPQFSGETPSGMGTSSNTVAMHDGTDVGSDDIQMAGHPTTQSFIRDECKAQRTHNDQRCSVRAHPKLVRTRSPCSK</sequence>